<dbReference type="PANTHER" id="PTHR37291:SF1">
    <property type="entry name" value="TYPE IV METHYL-DIRECTED RESTRICTION ENZYME ECOKMCRB SUBUNIT"/>
    <property type="match status" value="1"/>
</dbReference>
<dbReference type="AlphaFoldDB" id="A0A844BR71"/>
<feature type="domain" description="AAA+ ATPase" evidence="1">
    <location>
        <begin position="394"/>
        <end position="552"/>
    </location>
</feature>
<protein>
    <submittedName>
        <fullName evidence="2">AAA domain-containing protein</fullName>
    </submittedName>
</protein>
<evidence type="ECO:0000313" key="2">
    <source>
        <dbReference type="EMBL" id="MRI82768.1"/>
    </source>
</evidence>
<dbReference type="InterPro" id="IPR003593">
    <property type="entry name" value="AAA+_ATPase"/>
</dbReference>
<dbReference type="CDD" id="cd00009">
    <property type="entry name" value="AAA"/>
    <property type="match status" value="1"/>
</dbReference>
<sequence length="652" mass="75758">MNKDYQWIEFYETLADKLLEYKDKRKELHTIMIELSQDYPLLNYLHFERDDWWETKNYEIDPFTIMGAFNRGITDKNRIKIANIFAETFDINVPVPNDFAGIPVLFNMSSIFGDNGSILWDLFIEAMKYSKTNVGTDRFKEGFEAAVAAPWNGLGTITMGLYWIRPNYFINLDSTNMSYIQTQFNIAVPDKNVTGEGYIQLLNEIKAKIPDLTFPEISRLAWEDTLRIRGENKYSPGLSVENWQCLLNDQAVFNTQSLEIMKRLKDYGGKATCTQLSNVYGETINFYNRGASALAQRIHKATQCKVYEEDGTKRWWRILFTGSIASKEDEGFFYWELRNELKEALNSVDLTEVKLYALDSIVDYSNEKYDKLDFLKEVYLSEEAYDTLEALLINKKNIILQGAPGVGKTFAAKRLAWSMMGEKDDSRIEMIQFHQNYSYEDFIMGYKPKENGFELQDGIFVNFCRKASASPDQDYFFIIDEINRGNMSKVFGELLMLIENDYRGKEITLPYTKDSFSVPENLYIIGMMNTADRSLAMIDYALRRRFSFYEMEPSFDSEGFQAYQATLNNETFNKLIEYTKSLNLEISADPTLGKGFCIGHSYFTGQEECTDSWMELIVTYDILPMLKEYWFDEEDKVNSWVSNFKGVLNAKT</sequence>
<dbReference type="RefSeq" id="WP_153862813.1">
    <property type="nucleotide sequence ID" value="NZ_WJQR01000024.1"/>
</dbReference>
<evidence type="ECO:0000313" key="3">
    <source>
        <dbReference type="Proteomes" id="UP000469870"/>
    </source>
</evidence>
<dbReference type="PANTHER" id="PTHR37291">
    <property type="entry name" value="5-METHYLCYTOSINE-SPECIFIC RESTRICTION ENZYME B"/>
    <property type="match status" value="1"/>
</dbReference>
<dbReference type="EMBL" id="WJQR01000024">
    <property type="protein sequence ID" value="MRI82768.1"/>
    <property type="molecule type" value="Genomic_DNA"/>
</dbReference>
<dbReference type="SMART" id="SM00382">
    <property type="entry name" value="AAA"/>
    <property type="match status" value="1"/>
</dbReference>
<name>A0A844BR71_9LACT</name>
<reference evidence="2 3" key="1">
    <citation type="submission" date="2019-11" db="EMBL/GenBank/DDBJ databases">
        <title>Characterisation of Fundicoccus ignavus gen. nov. sp. nov., a novel genus of the family Aerococcaceae isolated from bulk tank milk.</title>
        <authorList>
            <person name="Siebert A."/>
            <person name="Huptas C."/>
            <person name="Wenning M."/>
            <person name="Scherer S."/>
            <person name="Doll E.V."/>
        </authorList>
    </citation>
    <scope>NUCLEOTIDE SEQUENCE [LARGE SCALE GENOMIC DNA]</scope>
    <source>
        <strain evidence="2 3">DSM 109653</strain>
    </source>
</reference>
<dbReference type="GO" id="GO:0016887">
    <property type="term" value="F:ATP hydrolysis activity"/>
    <property type="evidence" value="ECO:0007669"/>
    <property type="project" value="InterPro"/>
</dbReference>
<dbReference type="InterPro" id="IPR052934">
    <property type="entry name" value="Methyl-DNA_Rec/Restrict_Enz"/>
</dbReference>
<dbReference type="Pfam" id="PF07728">
    <property type="entry name" value="AAA_5"/>
    <property type="match status" value="1"/>
</dbReference>
<evidence type="ECO:0000259" key="1">
    <source>
        <dbReference type="SMART" id="SM00382"/>
    </source>
</evidence>
<dbReference type="GO" id="GO:0005524">
    <property type="term" value="F:ATP binding"/>
    <property type="evidence" value="ECO:0007669"/>
    <property type="project" value="InterPro"/>
</dbReference>
<dbReference type="Proteomes" id="UP000469870">
    <property type="component" value="Unassembled WGS sequence"/>
</dbReference>
<proteinExistence type="predicted"/>
<accession>A0A844BR71</accession>
<gene>
    <name evidence="2" type="ORF">GIY11_12210</name>
</gene>
<dbReference type="Gene3D" id="3.40.50.300">
    <property type="entry name" value="P-loop containing nucleotide triphosphate hydrolases"/>
    <property type="match status" value="1"/>
</dbReference>
<comment type="caution">
    <text evidence="2">The sequence shown here is derived from an EMBL/GenBank/DDBJ whole genome shotgun (WGS) entry which is preliminary data.</text>
</comment>
<dbReference type="InterPro" id="IPR011704">
    <property type="entry name" value="ATPase_dyneun-rel_AAA"/>
</dbReference>
<dbReference type="SUPFAM" id="SSF52540">
    <property type="entry name" value="P-loop containing nucleoside triphosphate hydrolases"/>
    <property type="match status" value="1"/>
</dbReference>
<dbReference type="InterPro" id="IPR027417">
    <property type="entry name" value="P-loop_NTPase"/>
</dbReference>
<organism evidence="2 3">
    <name type="scientific">Fundicoccus ignavus</name>
    <dbReference type="NCBI Taxonomy" id="2664442"/>
    <lineage>
        <taxon>Bacteria</taxon>
        <taxon>Bacillati</taxon>
        <taxon>Bacillota</taxon>
        <taxon>Bacilli</taxon>
        <taxon>Lactobacillales</taxon>
        <taxon>Aerococcaceae</taxon>
        <taxon>Fundicoccus</taxon>
    </lineage>
</organism>